<dbReference type="PANTHER" id="PTHR47926">
    <property type="entry name" value="PENTATRICOPEPTIDE REPEAT-CONTAINING PROTEIN"/>
    <property type="match status" value="1"/>
</dbReference>
<dbReference type="InterPro" id="IPR046960">
    <property type="entry name" value="PPR_At4g14850-like_plant"/>
</dbReference>
<keyword evidence="1" id="KW-0677">Repeat</keyword>
<proteinExistence type="predicted"/>
<feature type="repeat" description="PPR" evidence="2">
    <location>
        <begin position="333"/>
        <end position="368"/>
    </location>
</feature>
<comment type="caution">
    <text evidence="4">The sequence shown here is derived from an EMBL/GenBank/DDBJ whole genome shotgun (WGS) entry which is preliminary data.</text>
</comment>
<evidence type="ECO:0000313" key="4">
    <source>
        <dbReference type="EMBL" id="MQL83914.1"/>
    </source>
</evidence>
<name>A0A843UQ40_COLES</name>
<dbReference type="GO" id="GO:0009451">
    <property type="term" value="P:RNA modification"/>
    <property type="evidence" value="ECO:0007669"/>
    <property type="project" value="InterPro"/>
</dbReference>
<evidence type="ECO:0000256" key="1">
    <source>
        <dbReference type="ARBA" id="ARBA00022737"/>
    </source>
</evidence>
<dbReference type="FunFam" id="1.25.40.10:FF:000242">
    <property type="entry name" value="Pentatricopeptide repeat-containing protein"/>
    <property type="match status" value="1"/>
</dbReference>
<gene>
    <name evidence="4" type="ORF">Taro_016412</name>
</gene>
<reference evidence="4" key="1">
    <citation type="submission" date="2017-07" db="EMBL/GenBank/DDBJ databases">
        <title>Taro Niue Genome Assembly and Annotation.</title>
        <authorList>
            <person name="Atibalentja N."/>
            <person name="Keating K."/>
            <person name="Fields C.J."/>
        </authorList>
    </citation>
    <scope>NUCLEOTIDE SEQUENCE</scope>
    <source>
        <strain evidence="4">Niue_2</strain>
        <tissue evidence="4">Leaf</tissue>
    </source>
</reference>
<organism evidence="4 5">
    <name type="scientific">Colocasia esculenta</name>
    <name type="common">Wild taro</name>
    <name type="synonym">Arum esculentum</name>
    <dbReference type="NCBI Taxonomy" id="4460"/>
    <lineage>
        <taxon>Eukaryota</taxon>
        <taxon>Viridiplantae</taxon>
        <taxon>Streptophyta</taxon>
        <taxon>Embryophyta</taxon>
        <taxon>Tracheophyta</taxon>
        <taxon>Spermatophyta</taxon>
        <taxon>Magnoliopsida</taxon>
        <taxon>Liliopsida</taxon>
        <taxon>Araceae</taxon>
        <taxon>Aroideae</taxon>
        <taxon>Colocasieae</taxon>
        <taxon>Colocasia</taxon>
    </lineage>
</organism>
<evidence type="ECO:0000256" key="3">
    <source>
        <dbReference type="SAM" id="MobiDB-lite"/>
    </source>
</evidence>
<keyword evidence="5" id="KW-1185">Reference proteome</keyword>
<feature type="region of interest" description="Disordered" evidence="3">
    <location>
        <begin position="1"/>
        <end position="23"/>
    </location>
</feature>
<dbReference type="Pfam" id="PF13041">
    <property type="entry name" value="PPR_2"/>
    <property type="match status" value="1"/>
</dbReference>
<dbReference type="FunFam" id="1.25.40.10:FF:001096">
    <property type="entry name" value="Pentatricopeptide repeat-containing protein"/>
    <property type="match status" value="1"/>
</dbReference>
<dbReference type="OrthoDB" id="1913111at2759"/>
<sequence>MFSARSPASRRPPLPSAHVSSSGSGFSSAQHDLCGSCGIPLLTSESNVRRRRYDRRGAGFLLQLTACANNGSLFSSDSRTAKTLHALTIIVGAAATMPTSFYNNLISAYATSGEWAMADARMMFDTMPHRNVVSYNSMTRAYSRAGNMGETFRLLFGMMLSGFRPTDFTFGGILSSSSPDLHVVFQLQPLILKTGLLHGGPFSGTALLGILGRHGRVDDSWKIFLQMRNRSVATWNSMMTELSRRRLNKDATLLFRELVRTGTGWSDCSFLGVLSAAADPSDGSGFGEQLHGLATRTGFDSYVVIGNALVNMYSTCEGVSAAERMFRSMPERDLASWNTMIAAFSKSDRPVGALNLFSTMTSLDGFLPNESTCASVLKACTALTMPEFGEFVHAKATKLGLNMDGFVASSLVDFYGKCISLDDARTLLSETADKNVVSWNALLGGYSSKGSRHCVVLLGEMLRLGVRPNEFSFSSVLKWSSMSELPQLHSLIVKLGYDGNDYVSSAIAAVYAATDEACEALPFANGPSVSASSLPMALANVLGGIHNRRGDYEETKTLISHMQEPDLVSRNIFLTACARSGDYEEALRSFKCMHGSRGRRLPLDRYAAVSLLSICTKLHHLHLGASIHGVMIRDNFESFDVFAHNVLLDMYAKCGSLEGSRRVFEEMGEKNLVSWTALVSAMGIHGRAHDALTTFERMVADGFWPDHVSCVAVLSACRHGGLSEEGMGLFNRMKDEYGVEPDMDHYVCVVDLLCRCGQLKEAEDVISGMPFQPNSTIWRIFLRGCRNFAKPKM</sequence>
<dbReference type="InterPro" id="IPR002885">
    <property type="entry name" value="PPR_rpt"/>
</dbReference>
<dbReference type="InterPro" id="IPR011990">
    <property type="entry name" value="TPR-like_helical_dom_sf"/>
</dbReference>
<dbReference type="GO" id="GO:0003723">
    <property type="term" value="F:RNA binding"/>
    <property type="evidence" value="ECO:0007669"/>
    <property type="project" value="InterPro"/>
</dbReference>
<dbReference type="EMBL" id="NMUH01000726">
    <property type="protein sequence ID" value="MQL83914.1"/>
    <property type="molecule type" value="Genomic_DNA"/>
</dbReference>
<dbReference type="NCBIfam" id="TIGR00756">
    <property type="entry name" value="PPR"/>
    <property type="match status" value="5"/>
</dbReference>
<evidence type="ECO:0000313" key="5">
    <source>
        <dbReference type="Proteomes" id="UP000652761"/>
    </source>
</evidence>
<dbReference type="PANTHER" id="PTHR47926:SF423">
    <property type="entry name" value="REPEAT-CONTAINING PROTEIN, PUTATIVE-RELATED"/>
    <property type="match status" value="1"/>
</dbReference>
<evidence type="ECO:0000256" key="2">
    <source>
        <dbReference type="PROSITE-ProRule" id="PRU00708"/>
    </source>
</evidence>
<dbReference type="FunFam" id="1.25.40.10:FF:000196">
    <property type="entry name" value="Pentatricopeptide repeat-containing protein At4g14850"/>
    <property type="match status" value="1"/>
</dbReference>
<dbReference type="AlphaFoldDB" id="A0A843UQ40"/>
<feature type="repeat" description="PPR" evidence="2">
    <location>
        <begin position="131"/>
        <end position="165"/>
    </location>
</feature>
<evidence type="ECO:0008006" key="6">
    <source>
        <dbReference type="Google" id="ProtNLM"/>
    </source>
</evidence>
<dbReference type="Proteomes" id="UP000652761">
    <property type="component" value="Unassembled WGS sequence"/>
</dbReference>
<dbReference type="Pfam" id="PF01535">
    <property type="entry name" value="PPR"/>
    <property type="match status" value="9"/>
</dbReference>
<accession>A0A843UQ40</accession>
<protein>
    <recommendedName>
        <fullName evidence="6">Pentatricopeptide repeat-containing protein</fullName>
    </recommendedName>
</protein>
<feature type="repeat" description="PPR" evidence="2">
    <location>
        <begin position="640"/>
        <end position="674"/>
    </location>
</feature>
<dbReference type="Gene3D" id="1.25.40.10">
    <property type="entry name" value="Tetratricopeptide repeat domain"/>
    <property type="match status" value="7"/>
</dbReference>
<dbReference type="PROSITE" id="PS51375">
    <property type="entry name" value="PPR"/>
    <property type="match status" value="3"/>
</dbReference>